<evidence type="ECO:0000313" key="2">
    <source>
        <dbReference type="Proteomes" id="UP001479436"/>
    </source>
</evidence>
<dbReference type="PANTHER" id="PTHR39211:SF1">
    <property type="entry name" value="ABNORMAL SPINDLE-LIKE MICROCEPHALY-ASSOCIATED PROTEIN ASH DOMAIN-CONTAINING PROTEIN"/>
    <property type="match status" value="1"/>
</dbReference>
<gene>
    <name evidence="1" type="ORF">K7432_002877</name>
</gene>
<protein>
    <submittedName>
        <fullName evidence="1">Uncharacterized protein</fullName>
    </submittedName>
</protein>
<dbReference type="EMBL" id="JASJQH010000081">
    <property type="protein sequence ID" value="KAK9767395.1"/>
    <property type="molecule type" value="Genomic_DNA"/>
</dbReference>
<name>A0ABR2X0X2_9FUNG</name>
<dbReference type="Proteomes" id="UP001479436">
    <property type="component" value="Unassembled WGS sequence"/>
</dbReference>
<organism evidence="1 2">
    <name type="scientific">Basidiobolus ranarum</name>
    <dbReference type="NCBI Taxonomy" id="34480"/>
    <lineage>
        <taxon>Eukaryota</taxon>
        <taxon>Fungi</taxon>
        <taxon>Fungi incertae sedis</taxon>
        <taxon>Zoopagomycota</taxon>
        <taxon>Entomophthoromycotina</taxon>
        <taxon>Basidiobolomycetes</taxon>
        <taxon>Basidiobolales</taxon>
        <taxon>Basidiobolaceae</taxon>
        <taxon>Basidiobolus</taxon>
    </lineage>
</organism>
<sequence>MSGGDDSEKPLEPGSPHPNVPLFELLRLPNRLIFENVYLNGLHTLRRFKIRNISNSTIVVKLRSNLGSQVAFQLKNENFSDLETEENTTYPVQADPPLDLISNSANFLAQYCPQFNEVLNKVKKLSWFSFQKKRP</sequence>
<dbReference type="PANTHER" id="PTHR39211">
    <property type="entry name" value="CHROMOSOME 7, WHOLE GENOME SHOTGUN SEQUENCE"/>
    <property type="match status" value="1"/>
</dbReference>
<keyword evidence="2" id="KW-1185">Reference proteome</keyword>
<accession>A0ABR2X0X2</accession>
<evidence type="ECO:0000313" key="1">
    <source>
        <dbReference type="EMBL" id="KAK9767395.1"/>
    </source>
</evidence>
<proteinExistence type="predicted"/>
<reference evidence="1 2" key="1">
    <citation type="submission" date="2023-04" db="EMBL/GenBank/DDBJ databases">
        <title>Genome of Basidiobolus ranarum AG-B5.</title>
        <authorList>
            <person name="Stajich J.E."/>
            <person name="Carter-House D."/>
            <person name="Gryganskyi A."/>
        </authorList>
    </citation>
    <scope>NUCLEOTIDE SEQUENCE [LARGE SCALE GENOMIC DNA]</scope>
    <source>
        <strain evidence="1 2">AG-B5</strain>
    </source>
</reference>
<comment type="caution">
    <text evidence="1">The sequence shown here is derived from an EMBL/GenBank/DDBJ whole genome shotgun (WGS) entry which is preliminary data.</text>
</comment>